<organism evidence="1 2">
    <name type="scientific">Panagrolaimus sp. ES5</name>
    <dbReference type="NCBI Taxonomy" id="591445"/>
    <lineage>
        <taxon>Eukaryota</taxon>
        <taxon>Metazoa</taxon>
        <taxon>Ecdysozoa</taxon>
        <taxon>Nematoda</taxon>
        <taxon>Chromadorea</taxon>
        <taxon>Rhabditida</taxon>
        <taxon>Tylenchina</taxon>
        <taxon>Panagrolaimomorpha</taxon>
        <taxon>Panagrolaimoidea</taxon>
        <taxon>Panagrolaimidae</taxon>
        <taxon>Panagrolaimus</taxon>
    </lineage>
</organism>
<protein>
    <submittedName>
        <fullName evidence="2">Troponin T</fullName>
    </submittedName>
</protein>
<proteinExistence type="predicted"/>
<dbReference type="WBParaSite" id="ES5_v2.g15228.t1">
    <property type="protein sequence ID" value="ES5_v2.g15228.t1"/>
    <property type="gene ID" value="ES5_v2.g15228"/>
</dbReference>
<sequence length="384" mass="45784">MSEEEYSEEEYEEEEVEEEAEEAHSEHHEAPSEEEYEEEEVEEEAEEAHSEHHEAPQRRAQRFSENAGDENLNEGEKAMAAAKRRKDDDDDAKLQDYEEKRRSEREREEEELRILKEKQEKRRLEREEEERQMAELRQKAEEQRQKDEEERKARMEAEPRMEAERKKKDEEKMKRAQMMGGFASAAAAAGGGRNFTIPEKKDKSDKFGNIVQAKQEMGMTKEQQEEAKESFLVSIRKQIDIDNILSGDLKAKIKEMHHRICKLEAEKYDLEKRHERQTYDLRELNERSRQARNHGSKKGADPVGDGRHPNKISVLNKYDRQTDRRNFNERRAMYEKKDAFPCFPNVPPPPTILEFKPKKEIRYDVYQNEEPEEEEEYEEDDEEE</sequence>
<accession>A0AC34FDJ7</accession>
<name>A0AC34FDJ7_9BILA</name>
<dbReference type="Proteomes" id="UP000887579">
    <property type="component" value="Unplaced"/>
</dbReference>
<reference evidence="2" key="1">
    <citation type="submission" date="2022-11" db="UniProtKB">
        <authorList>
            <consortium name="WormBaseParasite"/>
        </authorList>
    </citation>
    <scope>IDENTIFICATION</scope>
</reference>
<evidence type="ECO:0000313" key="2">
    <source>
        <dbReference type="WBParaSite" id="ES5_v2.g15228.t1"/>
    </source>
</evidence>
<evidence type="ECO:0000313" key="1">
    <source>
        <dbReference type="Proteomes" id="UP000887579"/>
    </source>
</evidence>